<protein>
    <submittedName>
        <fullName evidence="2">Uncharacterized protein</fullName>
    </submittedName>
</protein>
<feature type="region of interest" description="Disordered" evidence="1">
    <location>
        <begin position="21"/>
        <end position="41"/>
    </location>
</feature>
<name>W7EB24_BIPV3</name>
<keyword evidence="3" id="KW-1185">Reference proteome</keyword>
<reference evidence="2 3" key="1">
    <citation type="journal article" date="2013" name="PLoS Genet.">
        <title>Comparative genome structure, secondary metabolite, and effector coding capacity across Cochliobolus pathogens.</title>
        <authorList>
            <person name="Condon B.J."/>
            <person name="Leng Y."/>
            <person name="Wu D."/>
            <person name="Bushley K.E."/>
            <person name="Ohm R.A."/>
            <person name="Otillar R."/>
            <person name="Martin J."/>
            <person name="Schackwitz W."/>
            <person name="Grimwood J."/>
            <person name="MohdZainudin N."/>
            <person name="Xue C."/>
            <person name="Wang R."/>
            <person name="Manning V.A."/>
            <person name="Dhillon B."/>
            <person name="Tu Z.J."/>
            <person name="Steffenson B.J."/>
            <person name="Salamov A."/>
            <person name="Sun H."/>
            <person name="Lowry S."/>
            <person name="LaButti K."/>
            <person name="Han J."/>
            <person name="Copeland A."/>
            <person name="Lindquist E."/>
            <person name="Barry K."/>
            <person name="Schmutz J."/>
            <person name="Baker S.E."/>
            <person name="Ciuffetti L.M."/>
            <person name="Grigoriev I.V."/>
            <person name="Zhong S."/>
            <person name="Turgeon B.G."/>
        </authorList>
    </citation>
    <scope>NUCLEOTIDE SEQUENCE [LARGE SCALE GENOMIC DNA]</scope>
    <source>
        <strain evidence="2 3">FI3</strain>
    </source>
</reference>
<dbReference type="GeneID" id="26252005"/>
<sequence>MSLVLVNVRVASSAKQDWSIDNEAVGPKTHGTGEQRRQRAEEGVGQVCGGLDSMGYEAAATTLEQGKSDGGVDGAGRQTGCVEYCFAAWRQLIISRFIVRRQAFQHVISSNASAGRQICIEQWD</sequence>
<feature type="compositionally biased region" description="Basic and acidic residues" evidence="1">
    <location>
        <begin position="31"/>
        <end position="41"/>
    </location>
</feature>
<dbReference type="AlphaFoldDB" id="W7EB24"/>
<accession>W7EB24</accession>
<organism evidence="2 3">
    <name type="scientific">Bipolaris victoriae (strain FI3)</name>
    <name type="common">Victoria blight of oats agent</name>
    <name type="synonym">Cochliobolus victoriae</name>
    <dbReference type="NCBI Taxonomy" id="930091"/>
    <lineage>
        <taxon>Eukaryota</taxon>
        <taxon>Fungi</taxon>
        <taxon>Dikarya</taxon>
        <taxon>Ascomycota</taxon>
        <taxon>Pezizomycotina</taxon>
        <taxon>Dothideomycetes</taxon>
        <taxon>Pleosporomycetidae</taxon>
        <taxon>Pleosporales</taxon>
        <taxon>Pleosporineae</taxon>
        <taxon>Pleosporaceae</taxon>
        <taxon>Bipolaris</taxon>
    </lineage>
</organism>
<proteinExistence type="predicted"/>
<evidence type="ECO:0000256" key="1">
    <source>
        <dbReference type="SAM" id="MobiDB-lite"/>
    </source>
</evidence>
<dbReference type="Proteomes" id="UP000054337">
    <property type="component" value="Unassembled WGS sequence"/>
</dbReference>
<gene>
    <name evidence="2" type="ORF">COCVIDRAFT_17473</name>
</gene>
<dbReference type="HOGENOM" id="CLU_2003512_0_0_1"/>
<evidence type="ECO:0000313" key="3">
    <source>
        <dbReference type="Proteomes" id="UP000054337"/>
    </source>
</evidence>
<evidence type="ECO:0000313" key="2">
    <source>
        <dbReference type="EMBL" id="EUN25371.1"/>
    </source>
</evidence>
<dbReference type="EMBL" id="KI968753">
    <property type="protein sequence ID" value="EUN25371.1"/>
    <property type="molecule type" value="Genomic_DNA"/>
</dbReference>
<dbReference type="RefSeq" id="XP_014554886.1">
    <property type="nucleotide sequence ID" value="XM_014699400.1"/>
</dbReference>